<gene>
    <name evidence="9" type="ORF">PGRAT_08460</name>
</gene>
<dbReference type="SUPFAM" id="SSF161098">
    <property type="entry name" value="MetI-like"/>
    <property type="match status" value="1"/>
</dbReference>
<dbReference type="STRING" id="189425.PGRAT_08460"/>
<keyword evidence="10" id="KW-1185">Reference proteome</keyword>
<keyword evidence="2 7" id="KW-0813">Transport</keyword>
<feature type="domain" description="ABC transmembrane type-1" evidence="8">
    <location>
        <begin position="74"/>
        <end position="274"/>
    </location>
</feature>
<evidence type="ECO:0000256" key="4">
    <source>
        <dbReference type="ARBA" id="ARBA00022692"/>
    </source>
</evidence>
<dbReference type="PANTHER" id="PTHR43744">
    <property type="entry name" value="ABC TRANSPORTER PERMEASE PROTEIN MG189-RELATED-RELATED"/>
    <property type="match status" value="1"/>
</dbReference>
<evidence type="ECO:0000256" key="1">
    <source>
        <dbReference type="ARBA" id="ARBA00004651"/>
    </source>
</evidence>
<dbReference type="Gene3D" id="1.10.3720.10">
    <property type="entry name" value="MetI-like"/>
    <property type="match status" value="1"/>
</dbReference>
<dbReference type="CDD" id="cd06261">
    <property type="entry name" value="TM_PBP2"/>
    <property type="match status" value="1"/>
</dbReference>
<accession>A0A089M5L6</accession>
<evidence type="ECO:0000313" key="9">
    <source>
        <dbReference type="EMBL" id="AIQ67660.1"/>
    </source>
</evidence>
<proteinExistence type="inferred from homology"/>
<dbReference type="Pfam" id="PF00528">
    <property type="entry name" value="BPD_transp_1"/>
    <property type="match status" value="1"/>
</dbReference>
<dbReference type="PANTHER" id="PTHR43744:SF9">
    <property type="entry name" value="POLYGALACTURONAN_RHAMNOGALACTURONAN TRANSPORT SYSTEM PERMEASE PROTEIN YTCP"/>
    <property type="match status" value="1"/>
</dbReference>
<dbReference type="OrthoDB" id="157184at2"/>
<reference evidence="9 10" key="1">
    <citation type="submission" date="2014-08" db="EMBL/GenBank/DDBJ databases">
        <title>Comparative genomics of the Paenibacillus odorifer group.</title>
        <authorList>
            <person name="den Bakker H.C."/>
            <person name="Tsai Y.-C."/>
            <person name="Martin N."/>
            <person name="Korlach J."/>
            <person name="Wiedmann M."/>
        </authorList>
    </citation>
    <scope>NUCLEOTIDE SEQUENCE [LARGE SCALE GENOMIC DNA]</scope>
    <source>
        <strain evidence="9 10">DSM 15220</strain>
    </source>
</reference>
<feature type="transmembrane region" description="Helical" evidence="7">
    <location>
        <begin position="9"/>
        <end position="31"/>
    </location>
</feature>
<name>A0A089M5L6_9BACL</name>
<comment type="similarity">
    <text evidence="7">Belongs to the binding-protein-dependent transport system permease family.</text>
</comment>
<keyword evidence="6 7" id="KW-0472">Membrane</keyword>
<comment type="subcellular location">
    <subcellularLocation>
        <location evidence="1 7">Cell membrane</location>
        <topology evidence="1 7">Multi-pass membrane protein</topology>
    </subcellularLocation>
</comment>
<keyword evidence="3" id="KW-1003">Cell membrane</keyword>
<dbReference type="Proteomes" id="UP000029500">
    <property type="component" value="Chromosome"/>
</dbReference>
<dbReference type="GO" id="GO:0055085">
    <property type="term" value="P:transmembrane transport"/>
    <property type="evidence" value="ECO:0007669"/>
    <property type="project" value="InterPro"/>
</dbReference>
<feature type="transmembrane region" description="Helical" evidence="7">
    <location>
        <begin position="182"/>
        <end position="204"/>
    </location>
</feature>
<keyword evidence="4 7" id="KW-0812">Transmembrane</keyword>
<dbReference type="KEGG" id="pgm:PGRAT_08460"/>
<dbReference type="EMBL" id="CP009287">
    <property type="protein sequence ID" value="AIQ67660.1"/>
    <property type="molecule type" value="Genomic_DNA"/>
</dbReference>
<dbReference type="HOGENOM" id="CLU_016047_1_0_9"/>
<dbReference type="RefSeq" id="WP_025708235.1">
    <property type="nucleotide sequence ID" value="NZ_CP009287.1"/>
</dbReference>
<evidence type="ECO:0000256" key="2">
    <source>
        <dbReference type="ARBA" id="ARBA00022448"/>
    </source>
</evidence>
<keyword evidence="5 7" id="KW-1133">Transmembrane helix</keyword>
<evidence type="ECO:0000256" key="5">
    <source>
        <dbReference type="ARBA" id="ARBA00022989"/>
    </source>
</evidence>
<evidence type="ECO:0000256" key="3">
    <source>
        <dbReference type="ARBA" id="ARBA00022475"/>
    </source>
</evidence>
<evidence type="ECO:0000256" key="6">
    <source>
        <dbReference type="ARBA" id="ARBA00023136"/>
    </source>
</evidence>
<feature type="transmembrane region" description="Helical" evidence="7">
    <location>
        <begin position="257"/>
        <end position="278"/>
    </location>
</feature>
<evidence type="ECO:0000313" key="10">
    <source>
        <dbReference type="Proteomes" id="UP000029500"/>
    </source>
</evidence>
<sequence length="289" mass="32819">MKTRKWQDLITPAIIYLVLSLLALIVVYPFIHVTAVSFSGRGEALRSGFHFFPRDFEWRAYRELLEYPFIWSGYANTVFRMVVGTLLTLLVTVCAAYPLSRPDFPMKRALIMLILFTMIFDGGIVPNYLLIKELHLLDSRLVYVLPTAANAFQVLVMLSFFRSIPDALIEAARIDGARDMRILFRIVLPLSIPSLVTIGLWSLVHHINAFMDNLLYVTDQSKYVLQQVVRQILIENKLDPFTTATNLVPPAPESLKMASVIVCSLPVLVLYPFLLKYFEKGTMIGSVKG</sequence>
<dbReference type="GO" id="GO:0005886">
    <property type="term" value="C:plasma membrane"/>
    <property type="evidence" value="ECO:0007669"/>
    <property type="project" value="UniProtKB-SubCell"/>
</dbReference>
<evidence type="ECO:0000256" key="7">
    <source>
        <dbReference type="RuleBase" id="RU363032"/>
    </source>
</evidence>
<dbReference type="PROSITE" id="PS50928">
    <property type="entry name" value="ABC_TM1"/>
    <property type="match status" value="1"/>
</dbReference>
<dbReference type="InterPro" id="IPR000515">
    <property type="entry name" value="MetI-like"/>
</dbReference>
<dbReference type="InterPro" id="IPR035906">
    <property type="entry name" value="MetI-like_sf"/>
</dbReference>
<protein>
    <recommendedName>
        <fullName evidence="8">ABC transmembrane type-1 domain-containing protein</fullName>
    </recommendedName>
</protein>
<organism evidence="9 10">
    <name type="scientific">Paenibacillus graminis</name>
    <dbReference type="NCBI Taxonomy" id="189425"/>
    <lineage>
        <taxon>Bacteria</taxon>
        <taxon>Bacillati</taxon>
        <taxon>Bacillota</taxon>
        <taxon>Bacilli</taxon>
        <taxon>Bacillales</taxon>
        <taxon>Paenibacillaceae</taxon>
        <taxon>Paenibacillus</taxon>
    </lineage>
</organism>
<evidence type="ECO:0000259" key="8">
    <source>
        <dbReference type="PROSITE" id="PS50928"/>
    </source>
</evidence>
<feature type="transmembrane region" description="Helical" evidence="7">
    <location>
        <begin position="78"/>
        <end position="97"/>
    </location>
</feature>
<dbReference type="eggNOG" id="COG0395">
    <property type="taxonomic scope" value="Bacteria"/>
</dbReference>
<feature type="transmembrane region" description="Helical" evidence="7">
    <location>
        <begin position="109"/>
        <end position="129"/>
    </location>
</feature>
<dbReference type="AlphaFoldDB" id="A0A089M5L6"/>
<feature type="transmembrane region" description="Helical" evidence="7">
    <location>
        <begin position="141"/>
        <end position="161"/>
    </location>
</feature>